<keyword evidence="2" id="KW-0687">Ribonucleoprotein</keyword>
<dbReference type="STRING" id="1120918.SAMN05216249_10556"/>
<keyword evidence="4" id="KW-1185">Reference proteome</keyword>
<keyword evidence="1" id="KW-0689">Ribosomal protein</keyword>
<evidence type="ECO:0000256" key="2">
    <source>
        <dbReference type="ARBA" id="ARBA00023274"/>
    </source>
</evidence>
<evidence type="ECO:0008006" key="5">
    <source>
        <dbReference type="Google" id="ProtNLM"/>
    </source>
</evidence>
<dbReference type="Proteomes" id="UP000198838">
    <property type="component" value="Unassembled WGS sequence"/>
</dbReference>
<dbReference type="EMBL" id="FOJY01000005">
    <property type="protein sequence ID" value="SFA93339.1"/>
    <property type="molecule type" value="Genomic_DNA"/>
</dbReference>
<sequence>MIDIKIGMLAVSKAGHDKDKVYMITKIDNDYLYLCDGYTRNLERPKKKKYKHVQIIKRLPKEFDEKCFENPESGRQVIVRAINEFKKEI</sequence>
<dbReference type="InterPro" id="IPR008991">
    <property type="entry name" value="Translation_prot_SH3-like_sf"/>
</dbReference>
<organism evidence="3 4">
    <name type="scientific">Acetitomaculum ruminis DSM 5522</name>
    <dbReference type="NCBI Taxonomy" id="1120918"/>
    <lineage>
        <taxon>Bacteria</taxon>
        <taxon>Bacillati</taxon>
        <taxon>Bacillota</taxon>
        <taxon>Clostridia</taxon>
        <taxon>Lachnospirales</taxon>
        <taxon>Lachnospiraceae</taxon>
        <taxon>Acetitomaculum</taxon>
    </lineage>
</organism>
<dbReference type="SUPFAM" id="SSF50104">
    <property type="entry name" value="Translation proteins SH3-like domain"/>
    <property type="match status" value="1"/>
</dbReference>
<protein>
    <recommendedName>
        <fullName evidence="5">Ribosomal protein L14E/L6E/L27E</fullName>
    </recommendedName>
</protein>
<accession>A0A1I0WX78</accession>
<reference evidence="3 4" key="1">
    <citation type="submission" date="2016-10" db="EMBL/GenBank/DDBJ databases">
        <authorList>
            <person name="de Groot N.N."/>
        </authorList>
    </citation>
    <scope>NUCLEOTIDE SEQUENCE [LARGE SCALE GENOMIC DNA]</scope>
    <source>
        <strain evidence="3 4">DSM 5522</strain>
    </source>
</reference>
<dbReference type="InterPro" id="IPR041985">
    <property type="entry name" value="Ribosomal_eL14_KOW"/>
</dbReference>
<dbReference type="GO" id="GO:0005840">
    <property type="term" value="C:ribosome"/>
    <property type="evidence" value="ECO:0007669"/>
    <property type="project" value="UniProtKB-KW"/>
</dbReference>
<evidence type="ECO:0000313" key="4">
    <source>
        <dbReference type="Proteomes" id="UP000198838"/>
    </source>
</evidence>
<name>A0A1I0WX78_9FIRM</name>
<gene>
    <name evidence="3" type="ORF">SAMN05216249_10556</name>
</gene>
<dbReference type="GO" id="GO:1990904">
    <property type="term" value="C:ribonucleoprotein complex"/>
    <property type="evidence" value="ECO:0007669"/>
    <property type="project" value="UniProtKB-KW"/>
</dbReference>
<dbReference type="AlphaFoldDB" id="A0A1I0WX78"/>
<evidence type="ECO:0000256" key="1">
    <source>
        <dbReference type="ARBA" id="ARBA00022980"/>
    </source>
</evidence>
<evidence type="ECO:0000313" key="3">
    <source>
        <dbReference type="EMBL" id="SFA93339.1"/>
    </source>
</evidence>
<dbReference type="RefSeq" id="WP_092871117.1">
    <property type="nucleotide sequence ID" value="NZ_FOJY01000005.1"/>
</dbReference>
<proteinExistence type="predicted"/>
<dbReference type="OrthoDB" id="1683515at2"/>
<dbReference type="CDD" id="cd06088">
    <property type="entry name" value="KOW_RPL14"/>
    <property type="match status" value="1"/>
</dbReference>